<dbReference type="InterPro" id="IPR022742">
    <property type="entry name" value="Hydrolase_4"/>
</dbReference>
<dbReference type="RefSeq" id="WP_102213357.1">
    <property type="nucleotide sequence ID" value="NZ_PNHF01000018.1"/>
</dbReference>
<evidence type="ECO:0000259" key="1">
    <source>
        <dbReference type="Pfam" id="PF12146"/>
    </source>
</evidence>
<dbReference type="GO" id="GO:0016787">
    <property type="term" value="F:hydrolase activity"/>
    <property type="evidence" value="ECO:0007669"/>
    <property type="project" value="UniProtKB-KW"/>
</dbReference>
<organism evidence="2 3">
    <name type="scientific">Corynebacterium xerosis</name>
    <dbReference type="NCBI Taxonomy" id="1725"/>
    <lineage>
        <taxon>Bacteria</taxon>
        <taxon>Bacillati</taxon>
        <taxon>Actinomycetota</taxon>
        <taxon>Actinomycetes</taxon>
        <taxon>Mycobacteriales</taxon>
        <taxon>Corynebacteriaceae</taxon>
        <taxon>Corynebacterium</taxon>
    </lineage>
</organism>
<gene>
    <name evidence="2" type="ORF">CJ204_08265</name>
</gene>
<proteinExistence type="predicted"/>
<feature type="domain" description="Serine aminopeptidase S33" evidence="1">
    <location>
        <begin position="28"/>
        <end position="116"/>
    </location>
</feature>
<dbReference type="InterPro" id="IPR017208">
    <property type="entry name" value="UCP037442_abhydr"/>
</dbReference>
<dbReference type="InterPro" id="IPR029058">
    <property type="entry name" value="AB_hydrolase_fold"/>
</dbReference>
<dbReference type="AlphaFoldDB" id="A0A2N6SXX2"/>
<keyword evidence="2" id="KW-0378">Hydrolase</keyword>
<protein>
    <submittedName>
        <fullName evidence="2">Hydrolase</fullName>
    </submittedName>
</protein>
<dbReference type="EMBL" id="PNHF01000018">
    <property type="protein sequence ID" value="PMC61930.1"/>
    <property type="molecule type" value="Genomic_DNA"/>
</dbReference>
<accession>A0A2N6SXX2</accession>
<reference evidence="2 3" key="1">
    <citation type="submission" date="2017-09" db="EMBL/GenBank/DDBJ databases">
        <title>Bacterial strain isolated from the female urinary microbiota.</title>
        <authorList>
            <person name="Thomas-White K."/>
            <person name="Kumar N."/>
            <person name="Forster S."/>
            <person name="Putonti C."/>
            <person name="Lawley T."/>
            <person name="Wolfe A.J."/>
        </authorList>
    </citation>
    <scope>NUCLEOTIDE SEQUENCE [LARGE SCALE GENOMIC DNA]</scope>
    <source>
        <strain evidence="2 3">UMB0908</strain>
    </source>
</reference>
<name>A0A2N6SXX2_9CORY</name>
<dbReference type="SUPFAM" id="SSF53474">
    <property type="entry name" value="alpha/beta-Hydrolases"/>
    <property type="match status" value="1"/>
</dbReference>
<sequence length="282" mass="31065">MNQLNKYIIDAENREPLAVTRYAAQASPPRGVIILAPAMATHARHYEALANWFADRGFVVHAFDYQGYGESARTPLKDVSADILTWGSDAARVVDHVADTEGDIPLHWLGHSLGSQLLPFVDHSRLTSATLLCGGTGYWKHSEGRNKILAPALWYAIAPALTRLYGYYPGRTIRLLGDLPAPVMNQWARWCRNPDYMFGVQPELADRYAAVTLPVISVSVSDDDTMSASATVDLESRYSGAALTAKRYEPADFGLSELGHIRIARPPGVRTWDTVFGHLVGE</sequence>
<dbReference type="PIRSF" id="PIRSF037442">
    <property type="entry name" value="UCP037442_abhydr"/>
    <property type="match status" value="1"/>
</dbReference>
<evidence type="ECO:0000313" key="3">
    <source>
        <dbReference type="Proteomes" id="UP000235363"/>
    </source>
</evidence>
<evidence type="ECO:0000313" key="2">
    <source>
        <dbReference type="EMBL" id="PMC61930.1"/>
    </source>
</evidence>
<dbReference type="Proteomes" id="UP000235363">
    <property type="component" value="Unassembled WGS sequence"/>
</dbReference>
<dbReference type="Pfam" id="PF12146">
    <property type="entry name" value="Hydrolase_4"/>
    <property type="match status" value="1"/>
</dbReference>
<dbReference type="Gene3D" id="3.40.50.1820">
    <property type="entry name" value="alpha/beta hydrolase"/>
    <property type="match status" value="1"/>
</dbReference>
<comment type="caution">
    <text evidence="2">The sequence shown here is derived from an EMBL/GenBank/DDBJ whole genome shotgun (WGS) entry which is preliminary data.</text>
</comment>